<keyword evidence="1" id="KW-0175">Coiled coil</keyword>
<keyword evidence="3" id="KW-0812">Transmembrane</keyword>
<keyword evidence="3" id="KW-1133">Transmembrane helix</keyword>
<gene>
    <name evidence="5" type="ORF">MOZ64_05835</name>
</gene>
<name>A0ABU4WLB5_9FIRM</name>
<evidence type="ECO:0000313" key="5">
    <source>
        <dbReference type="EMBL" id="MDX8417361.1"/>
    </source>
</evidence>
<feature type="compositionally biased region" description="Basic and acidic residues" evidence="2">
    <location>
        <begin position="1089"/>
        <end position="1112"/>
    </location>
</feature>
<evidence type="ECO:0000259" key="4">
    <source>
        <dbReference type="Pfam" id="PF10145"/>
    </source>
</evidence>
<evidence type="ECO:0000256" key="2">
    <source>
        <dbReference type="SAM" id="MobiDB-lite"/>
    </source>
</evidence>
<evidence type="ECO:0000256" key="1">
    <source>
        <dbReference type="SAM" id="Coils"/>
    </source>
</evidence>
<accession>A0ABU4WLB5</accession>
<protein>
    <submittedName>
        <fullName evidence="5">Phage tail tape measure protein</fullName>
    </submittedName>
</protein>
<feature type="transmembrane region" description="Helical" evidence="3">
    <location>
        <begin position="606"/>
        <end position="631"/>
    </location>
</feature>
<evidence type="ECO:0000256" key="3">
    <source>
        <dbReference type="SAM" id="Phobius"/>
    </source>
</evidence>
<keyword evidence="3" id="KW-0472">Membrane</keyword>
<dbReference type="InterPro" id="IPR010090">
    <property type="entry name" value="Phage_tape_meas"/>
</dbReference>
<feature type="coiled-coil region" evidence="1">
    <location>
        <begin position="781"/>
        <end position="854"/>
    </location>
</feature>
<dbReference type="Proteomes" id="UP001285244">
    <property type="component" value="Unassembled WGS sequence"/>
</dbReference>
<dbReference type="NCBIfam" id="TIGR01760">
    <property type="entry name" value="tape_meas_TP901"/>
    <property type="match status" value="1"/>
</dbReference>
<dbReference type="Pfam" id="PF10145">
    <property type="entry name" value="PhageMin_Tail"/>
    <property type="match status" value="1"/>
</dbReference>
<keyword evidence="6" id="KW-1185">Reference proteome</keyword>
<dbReference type="EMBL" id="JALBUS010000007">
    <property type="protein sequence ID" value="MDX8417361.1"/>
    <property type="molecule type" value="Genomic_DNA"/>
</dbReference>
<evidence type="ECO:0000313" key="6">
    <source>
        <dbReference type="Proteomes" id="UP001285244"/>
    </source>
</evidence>
<feature type="region of interest" description="Disordered" evidence="2">
    <location>
        <begin position="1089"/>
        <end position="1119"/>
    </location>
</feature>
<reference evidence="5 6" key="1">
    <citation type="submission" date="2022-03" db="EMBL/GenBank/DDBJ databases">
        <title>Novel taxa within the pig intestine.</title>
        <authorList>
            <person name="Wylensek D."/>
            <person name="Bishof K."/>
            <person name="Afrizal A."/>
            <person name="Clavel T."/>
        </authorList>
    </citation>
    <scope>NUCLEOTIDE SEQUENCE [LARGE SCALE GENOMIC DNA]</scope>
    <source>
        <strain evidence="5 6">Cla-KB-P134</strain>
    </source>
</reference>
<comment type="caution">
    <text evidence="5">The sequence shown here is derived from an EMBL/GenBank/DDBJ whole genome shotgun (WGS) entry which is preliminary data.</text>
</comment>
<dbReference type="RefSeq" id="WP_320325654.1">
    <property type="nucleotide sequence ID" value="NZ_JALBUS010000007.1"/>
</dbReference>
<sequence length="1316" mass="139991">MSYNLKGITLKIGADITGLEKSLSKIKAETAGLDKTMNNLKKSMKFDPKLETEYRNLSVTQDLLATKIGSVSKQWNAASQQVIKQESVLKSLKQQMAAVDTSTAEGRKQARALQKDYDALSQSTMAVKAKEQALHNQLIELQNGFISTDSKVLKTYSSMAKLERVTDSLSKKTKLLSLASAGALTAAGASAISFEDAFTGVTKTVEGTPEQLEKVNQGLKNLAVNTSSSYQAIAHYAELAGQMGVPTKAVVGFTKTVTELGDTTNLVGEEAAQTLAKFSNIMVSDSKKTNNYYSRLGSTIVDLGNKFATTEKDITQMSLRLGVAGKQVGFNSNQVLGLSTALSSLGIKANAGGGSISKMLKRIQLAVSTGNEDLQKFAQVSGMTSEEFQKAWGEDAAGTFLKFVKGIGNTKDVTKTLDDLNIKEIRQAQAMGALAQSSNVLERALNTSATAWSNNSAMATEAEKRYNTMKSQLIQAWEAIKQAFASLGQSMAPTITALAKGVKNIALNFTELSDGTKRTVGNVLLFTAALSPALKLTSKFAGGVQSVLGFMGTLGSKALTYASNMRAMATTMESVSGGATMVSAKLMESATSAESFGKKMISLQGVVATATPIILGVAAALGAAALAIHLAKQRHEELMESARKEMETNDALYASTQKVITGYDDYKNRIDSLKSSADSAMQSYEEQAAKTDVLIDRISQLTQVESLNTTQKAMMKEAVNELNSIYPDFKYHVDETTGKLVDQAGNVVTNTQDLKAYAEQLKATAKQQAEAQAYIAVVTAFAEQKAEVDALTQSLQDLRAKQKEIIHEESNGDFSHAAQLDAINQDIDTTNTKLKESQTELKNTGKEVENLGQTVNATDFDDTLKSRLNNLEASAKEAGIKIPQALAEAIRNGKGDVDAAKSYLDTYDKYQSMIENAKKAGTAIPQSLANGILNNSGTMQEQVDAMNALISFQKAVDDASQKGSEIPLKAAEGMITNLGTVQEQMNAMNALITFQQAVTNAGLDGSLISTNLIQGIITGANGGEGGISIEAATQRIKDAAKFQGMAQDAGKAGTDTVNSLTQQILNGQISVNDAAEKLKVVAPKVKEDMDKASKNADSGSKEVASKMDKSKEASSAADSMGKSFDGTLVGWLASTAATVASKIQEMWNNATGDHSGGGSKGKKGKQHRSLYSAVSDRISELPSYITAQYALPEIRTVDSLVGMASGLDSLSPRRMAMLRAATGTAVQVATATVSSIPTSLNYGTAVGSSNSYGLYGLLKNISDRLSNIETRTDELERPLNTTVHVVSVLDGDKVSDTVIEHIERIASREDRNRGGS</sequence>
<feature type="domain" description="Phage tail tape measure protein" evidence="4">
    <location>
        <begin position="224"/>
        <end position="415"/>
    </location>
</feature>
<proteinExistence type="predicted"/>
<organism evidence="5 6">
    <name type="scientific">Absicoccus intestinalis</name>
    <dbReference type="NCBI Taxonomy" id="2926319"/>
    <lineage>
        <taxon>Bacteria</taxon>
        <taxon>Bacillati</taxon>
        <taxon>Bacillota</taxon>
        <taxon>Erysipelotrichia</taxon>
        <taxon>Erysipelotrichales</taxon>
        <taxon>Erysipelotrichaceae</taxon>
        <taxon>Absicoccus</taxon>
    </lineage>
</organism>